<dbReference type="Gene3D" id="1.20.1070.10">
    <property type="entry name" value="Rhodopsin 7-helix transmembrane proteins"/>
    <property type="match status" value="1"/>
</dbReference>
<dbReference type="AlphaFoldDB" id="A0A653D314"/>
<proteinExistence type="predicted"/>
<feature type="non-terminal residue" evidence="2">
    <location>
        <position position="1"/>
    </location>
</feature>
<accession>A0A653D314</accession>
<reference evidence="2 3" key="1">
    <citation type="submission" date="2019-01" db="EMBL/GenBank/DDBJ databases">
        <authorList>
            <person name="Sayadi A."/>
        </authorList>
    </citation>
    <scope>NUCLEOTIDE SEQUENCE [LARGE SCALE GENOMIC DNA]</scope>
</reference>
<feature type="transmembrane region" description="Helical" evidence="1">
    <location>
        <begin position="19"/>
        <end position="37"/>
    </location>
</feature>
<evidence type="ECO:0000256" key="1">
    <source>
        <dbReference type="SAM" id="Phobius"/>
    </source>
</evidence>
<keyword evidence="1" id="KW-1133">Transmembrane helix</keyword>
<dbReference type="OrthoDB" id="5962705at2759"/>
<dbReference type="EMBL" id="CAACVG010009857">
    <property type="protein sequence ID" value="VEN54355.1"/>
    <property type="molecule type" value="Genomic_DNA"/>
</dbReference>
<gene>
    <name evidence="2" type="ORF">CALMAC_LOCUS13855</name>
</gene>
<keyword evidence="1" id="KW-0472">Membrane</keyword>
<evidence type="ECO:0000313" key="2">
    <source>
        <dbReference type="EMBL" id="VEN54355.1"/>
    </source>
</evidence>
<dbReference type="SUPFAM" id="SSF81321">
    <property type="entry name" value="Family A G protein-coupled receptor-like"/>
    <property type="match status" value="1"/>
</dbReference>
<evidence type="ECO:0000313" key="3">
    <source>
        <dbReference type="Proteomes" id="UP000410492"/>
    </source>
</evidence>
<organism evidence="2 3">
    <name type="scientific">Callosobruchus maculatus</name>
    <name type="common">Southern cowpea weevil</name>
    <name type="synonym">Pulse bruchid</name>
    <dbReference type="NCBI Taxonomy" id="64391"/>
    <lineage>
        <taxon>Eukaryota</taxon>
        <taxon>Metazoa</taxon>
        <taxon>Ecdysozoa</taxon>
        <taxon>Arthropoda</taxon>
        <taxon>Hexapoda</taxon>
        <taxon>Insecta</taxon>
        <taxon>Pterygota</taxon>
        <taxon>Neoptera</taxon>
        <taxon>Endopterygota</taxon>
        <taxon>Coleoptera</taxon>
        <taxon>Polyphaga</taxon>
        <taxon>Cucujiformia</taxon>
        <taxon>Chrysomeloidea</taxon>
        <taxon>Chrysomelidae</taxon>
        <taxon>Bruchinae</taxon>
        <taxon>Bruchini</taxon>
        <taxon>Callosobruchus</taxon>
    </lineage>
</organism>
<keyword evidence="1" id="KW-0812">Transmembrane</keyword>
<name>A0A653D314_CALMS</name>
<sequence>ESAFCGMISQPKNIPMTEISTVTFFILPMIVIIYQYIKMGIAIQQTAIDSFEKGSVHGRRKKGQQTNKTIVKMLSADNGSAA</sequence>
<dbReference type="Proteomes" id="UP000410492">
    <property type="component" value="Unassembled WGS sequence"/>
</dbReference>
<keyword evidence="3" id="KW-1185">Reference proteome</keyword>
<protein>
    <submittedName>
        <fullName evidence="2">Uncharacterized protein</fullName>
    </submittedName>
</protein>